<dbReference type="SUPFAM" id="SSF54211">
    <property type="entry name" value="Ribosomal protein S5 domain 2-like"/>
    <property type="match status" value="2"/>
</dbReference>
<dbReference type="SUPFAM" id="SSF54791">
    <property type="entry name" value="Eukaryotic type KH-domain (KH-domain type I)"/>
    <property type="match status" value="1"/>
</dbReference>
<dbReference type="CDD" id="cd04472">
    <property type="entry name" value="S1_PNPase"/>
    <property type="match status" value="1"/>
</dbReference>
<dbReference type="SUPFAM" id="SSF46915">
    <property type="entry name" value="Polynucleotide phosphorylase/guanosine pentaphosphate synthase (PNPase/GPSI), domain 3"/>
    <property type="match status" value="1"/>
</dbReference>
<dbReference type="Gene3D" id="2.40.50.140">
    <property type="entry name" value="Nucleic acid-binding proteins"/>
    <property type="match status" value="1"/>
</dbReference>
<comment type="subcellular location">
    <subcellularLocation>
        <location evidence="5">Cytoplasm</location>
    </subcellularLocation>
</comment>
<dbReference type="PANTHER" id="PTHR11252:SF0">
    <property type="entry name" value="POLYRIBONUCLEOTIDE NUCLEOTIDYLTRANSFERASE 1, MITOCHONDRIAL"/>
    <property type="match status" value="1"/>
</dbReference>
<evidence type="ECO:0000256" key="4">
    <source>
        <dbReference type="ARBA" id="ARBA00022884"/>
    </source>
</evidence>
<evidence type="ECO:0000313" key="9">
    <source>
        <dbReference type="Proteomes" id="UP000176628"/>
    </source>
</evidence>
<dbReference type="InterPro" id="IPR001247">
    <property type="entry name" value="ExoRNase_PH_dom1"/>
</dbReference>
<protein>
    <recommendedName>
        <fullName evidence="5">Polyribonucleotide nucleotidyltransferase</fullName>
        <ecNumber evidence="5">2.7.7.8</ecNumber>
    </recommendedName>
    <alternativeName>
        <fullName evidence="5">Polynucleotide phosphorylase</fullName>
        <shortName evidence="5">PNPase</shortName>
    </alternativeName>
</protein>
<dbReference type="InterPro" id="IPR004087">
    <property type="entry name" value="KH_dom"/>
</dbReference>
<feature type="domain" description="S1 motif" evidence="7">
    <location>
        <begin position="622"/>
        <end position="690"/>
    </location>
</feature>
<comment type="caution">
    <text evidence="8">The sequence shown here is derived from an EMBL/GenBank/DDBJ whole genome shotgun (WGS) entry which is preliminary data.</text>
</comment>
<evidence type="ECO:0000259" key="7">
    <source>
        <dbReference type="PROSITE" id="PS50126"/>
    </source>
</evidence>
<reference evidence="8 9" key="1">
    <citation type="journal article" date="2016" name="Nat. Commun.">
        <title>Thousands of microbial genomes shed light on interconnected biogeochemical processes in an aquifer system.</title>
        <authorList>
            <person name="Anantharaman K."/>
            <person name="Brown C.T."/>
            <person name="Hug L.A."/>
            <person name="Sharon I."/>
            <person name="Castelle C.J."/>
            <person name="Probst A.J."/>
            <person name="Thomas B.C."/>
            <person name="Singh A."/>
            <person name="Wilkins M.J."/>
            <person name="Karaoz U."/>
            <person name="Brodie E.L."/>
            <person name="Williams K.H."/>
            <person name="Hubbard S.S."/>
            <person name="Banfield J.F."/>
        </authorList>
    </citation>
    <scope>NUCLEOTIDE SEQUENCE [LARGE SCALE GENOMIC DNA]</scope>
</reference>
<gene>
    <name evidence="5" type="primary">pnp</name>
    <name evidence="8" type="ORF">A2Z23_00300</name>
</gene>
<dbReference type="GO" id="GO:0003723">
    <property type="term" value="F:RNA binding"/>
    <property type="evidence" value="ECO:0007669"/>
    <property type="project" value="UniProtKB-UniRule"/>
</dbReference>
<feature type="binding site" evidence="5">
    <location>
        <position position="486"/>
    </location>
    <ligand>
        <name>Mg(2+)</name>
        <dbReference type="ChEBI" id="CHEBI:18420"/>
    </ligand>
</feature>
<dbReference type="Gene3D" id="3.30.230.70">
    <property type="entry name" value="GHMP Kinase, N-terminal domain"/>
    <property type="match status" value="2"/>
</dbReference>
<dbReference type="InterPro" id="IPR015847">
    <property type="entry name" value="ExoRNase_PH_dom2"/>
</dbReference>
<dbReference type="SMART" id="SM00316">
    <property type="entry name" value="S1"/>
    <property type="match status" value="1"/>
</dbReference>
<feature type="region of interest" description="Disordered" evidence="6">
    <location>
        <begin position="691"/>
        <end position="713"/>
    </location>
</feature>
<comment type="function">
    <text evidence="5">Involved in mRNA degradation. Catalyzes the phosphorolysis of single-stranded polyribonucleotides processively in the 3'- to 5'-direction.</text>
</comment>
<dbReference type="Pfam" id="PF01138">
    <property type="entry name" value="RNase_PH"/>
    <property type="match status" value="2"/>
</dbReference>
<comment type="cofactor">
    <cofactor evidence="5">
        <name>Mg(2+)</name>
        <dbReference type="ChEBI" id="CHEBI:18420"/>
    </cofactor>
</comment>
<dbReference type="PIRSF" id="PIRSF005499">
    <property type="entry name" value="PNPase"/>
    <property type="match status" value="1"/>
</dbReference>
<comment type="similarity">
    <text evidence="1 5">Belongs to the polyribonucleotide nucleotidyltransferase family.</text>
</comment>
<evidence type="ECO:0000256" key="5">
    <source>
        <dbReference type="HAMAP-Rule" id="MF_01595"/>
    </source>
</evidence>
<dbReference type="EC" id="2.7.7.8" evidence="5"/>
<dbReference type="GO" id="GO:0004654">
    <property type="term" value="F:polyribonucleotide nucleotidyltransferase activity"/>
    <property type="evidence" value="ECO:0007669"/>
    <property type="project" value="UniProtKB-UniRule"/>
</dbReference>
<name>A0A1F5G3C0_9BACT</name>
<dbReference type="PROSITE" id="PS50126">
    <property type="entry name" value="S1"/>
    <property type="match status" value="1"/>
</dbReference>
<dbReference type="NCBIfam" id="TIGR03591">
    <property type="entry name" value="polynuc_phos"/>
    <property type="match status" value="1"/>
</dbReference>
<keyword evidence="5" id="KW-0963">Cytoplasm</keyword>
<dbReference type="SUPFAM" id="SSF55666">
    <property type="entry name" value="Ribonuclease PH domain 2-like"/>
    <property type="match status" value="2"/>
</dbReference>
<dbReference type="InterPro" id="IPR036345">
    <property type="entry name" value="ExoRNase_PH_dom2_sf"/>
</dbReference>
<dbReference type="SMART" id="SM00322">
    <property type="entry name" value="KH"/>
    <property type="match status" value="1"/>
</dbReference>
<dbReference type="Pfam" id="PF00013">
    <property type="entry name" value="KH_1"/>
    <property type="match status" value="1"/>
</dbReference>
<dbReference type="InterPro" id="IPR036612">
    <property type="entry name" value="KH_dom_type_1_sf"/>
</dbReference>
<dbReference type="CDD" id="cd11364">
    <property type="entry name" value="RNase_PH_PNPase_2"/>
    <property type="match status" value="1"/>
</dbReference>
<keyword evidence="5" id="KW-0479">Metal-binding</keyword>
<dbReference type="InterPro" id="IPR004088">
    <property type="entry name" value="KH_dom_type_1"/>
</dbReference>
<dbReference type="Pfam" id="PF00575">
    <property type="entry name" value="S1"/>
    <property type="match status" value="1"/>
</dbReference>
<dbReference type="InterPro" id="IPR020568">
    <property type="entry name" value="Ribosomal_Su5_D2-typ_SF"/>
</dbReference>
<dbReference type="NCBIfam" id="NF008805">
    <property type="entry name" value="PRK11824.1"/>
    <property type="match status" value="1"/>
</dbReference>
<dbReference type="GO" id="GO:0005829">
    <property type="term" value="C:cytosol"/>
    <property type="evidence" value="ECO:0007669"/>
    <property type="project" value="TreeGrafter"/>
</dbReference>
<dbReference type="InterPro" id="IPR012162">
    <property type="entry name" value="PNPase"/>
</dbReference>
<dbReference type="Gene3D" id="3.30.1370.10">
    <property type="entry name" value="K Homology domain, type 1"/>
    <property type="match status" value="1"/>
</dbReference>
<keyword evidence="2 5" id="KW-0808">Transferase</keyword>
<accession>A0A1F5G3C0</accession>
<dbReference type="CDD" id="cd02393">
    <property type="entry name" value="KH-I_PNPase"/>
    <property type="match status" value="1"/>
</dbReference>
<dbReference type="PANTHER" id="PTHR11252">
    <property type="entry name" value="POLYRIBONUCLEOTIDE NUCLEOTIDYLTRANSFERASE"/>
    <property type="match status" value="1"/>
</dbReference>
<dbReference type="GO" id="GO:0006396">
    <property type="term" value="P:RNA processing"/>
    <property type="evidence" value="ECO:0007669"/>
    <property type="project" value="InterPro"/>
</dbReference>
<keyword evidence="4 5" id="KW-0694">RNA-binding</keyword>
<sequence>MRNYIGTPLKKEIEIGGRTLSLEIGSLAPRALSAVLAQYGDTIVLATICTGKVNEDIDFLPLTVDFKEKLYAGGRISSSRFIKREGRPSEEAILSARLIDRSIRPLFPKEYSNEIQVIITVFSVDQENDPAALAVIATSAALSLSPIPWNGPISTVRVGSRNGNFILNPRESELEFSDLNLVIVATRDRIVMLEGEGNQASEEKVLESVSFAQADLGKIIDLIEEITKERGEKKEKTEGLSTDEKKAKKIRKFIAENLFNQLTPNTVSSDEDLTVRFKEKLESELGEEFTKKELSKILEEETRIFIRDKILSGKRLDGRKVDEIRPIDAKVGIFPRTHGSALFRRGETQIISIVTLGSPALEQLIEGMTGEETKRYMHHYNFPPFSTGEVKRIGSPGRREIGHGVLAERALLPVIPTEDKFPYTTRVVSEVLSSAGSTSMGAVCGSTLALMDAGVPISNLVAGVAMGLVSKDNKKVILTDIAYSEDSFGDMDFKVAGTDKGITALQMDLKIAGVDPDTLGGVLKNAREARLKILEKMRSVIAVPKTVLSPYAPKVEIVRVDPSKIGEVIGSGGRTIRKIMEKTDTAINVEDDGTVSITGKDPELCQMAAKWIDGLTREIKPGEIFEGTVKRILPFGAMVEVLPGKEGLVHISQLAPFRVANVEDVVRLGQNVKVRVSETDAQGRLNLSMNLTESSPPKIAPRPFRDRRQGRRS</sequence>
<evidence type="ECO:0000256" key="6">
    <source>
        <dbReference type="SAM" id="MobiDB-lite"/>
    </source>
</evidence>
<dbReference type="InterPro" id="IPR003029">
    <property type="entry name" value="S1_domain"/>
</dbReference>
<dbReference type="FunFam" id="3.30.1370.10:FF:000001">
    <property type="entry name" value="Polyribonucleotide nucleotidyltransferase"/>
    <property type="match status" value="1"/>
</dbReference>
<dbReference type="Proteomes" id="UP000176628">
    <property type="component" value="Unassembled WGS sequence"/>
</dbReference>
<dbReference type="PROSITE" id="PS50084">
    <property type="entry name" value="KH_TYPE_1"/>
    <property type="match status" value="1"/>
</dbReference>
<feature type="binding site" evidence="5">
    <location>
        <position position="492"/>
    </location>
    <ligand>
        <name>Mg(2+)</name>
        <dbReference type="ChEBI" id="CHEBI:18420"/>
    </ligand>
</feature>
<dbReference type="InterPro" id="IPR012340">
    <property type="entry name" value="NA-bd_OB-fold"/>
</dbReference>
<evidence type="ECO:0000256" key="3">
    <source>
        <dbReference type="ARBA" id="ARBA00022695"/>
    </source>
</evidence>
<dbReference type="SUPFAM" id="SSF50249">
    <property type="entry name" value="Nucleic acid-binding proteins"/>
    <property type="match status" value="1"/>
</dbReference>
<dbReference type="HAMAP" id="MF_01595">
    <property type="entry name" value="PNPase"/>
    <property type="match status" value="1"/>
</dbReference>
<dbReference type="InterPro" id="IPR036456">
    <property type="entry name" value="PNPase_PH_RNA-bd_sf"/>
</dbReference>
<comment type="catalytic activity">
    <reaction evidence="5">
        <text>RNA(n+1) + phosphate = RNA(n) + a ribonucleoside 5'-diphosphate</text>
        <dbReference type="Rhea" id="RHEA:22096"/>
        <dbReference type="Rhea" id="RHEA-COMP:14527"/>
        <dbReference type="Rhea" id="RHEA-COMP:17342"/>
        <dbReference type="ChEBI" id="CHEBI:43474"/>
        <dbReference type="ChEBI" id="CHEBI:57930"/>
        <dbReference type="ChEBI" id="CHEBI:140395"/>
        <dbReference type="EC" id="2.7.7.8"/>
    </reaction>
</comment>
<dbReference type="InterPro" id="IPR027408">
    <property type="entry name" value="PNPase/RNase_PH_dom_sf"/>
</dbReference>
<dbReference type="GO" id="GO:0000287">
    <property type="term" value="F:magnesium ion binding"/>
    <property type="evidence" value="ECO:0007669"/>
    <property type="project" value="UniProtKB-UniRule"/>
</dbReference>
<dbReference type="GO" id="GO:0000175">
    <property type="term" value="F:3'-5'-RNA exonuclease activity"/>
    <property type="evidence" value="ECO:0007669"/>
    <property type="project" value="TreeGrafter"/>
</dbReference>
<proteinExistence type="inferred from homology"/>
<dbReference type="EMBL" id="MFAV01000020">
    <property type="protein sequence ID" value="OGD86337.1"/>
    <property type="molecule type" value="Genomic_DNA"/>
</dbReference>
<keyword evidence="3 5" id="KW-0548">Nucleotidyltransferase</keyword>
<keyword evidence="5" id="KW-0460">Magnesium</keyword>
<dbReference type="GO" id="GO:0006402">
    <property type="term" value="P:mRNA catabolic process"/>
    <property type="evidence" value="ECO:0007669"/>
    <property type="project" value="UniProtKB-UniRule"/>
</dbReference>
<dbReference type="FunFam" id="3.30.230.70:FF:000001">
    <property type="entry name" value="Polyribonucleotide nucleotidyltransferase"/>
    <property type="match status" value="1"/>
</dbReference>
<evidence type="ECO:0000313" key="8">
    <source>
        <dbReference type="EMBL" id="OGD86337.1"/>
    </source>
</evidence>
<dbReference type="Pfam" id="PF03725">
    <property type="entry name" value="RNase_PH_C"/>
    <property type="match status" value="2"/>
</dbReference>
<dbReference type="AlphaFoldDB" id="A0A1F5G3C0"/>
<evidence type="ECO:0000256" key="2">
    <source>
        <dbReference type="ARBA" id="ARBA00022679"/>
    </source>
</evidence>
<organism evidence="8 9">
    <name type="scientific">Candidatus Curtissbacteria bacterium RBG_16_39_7</name>
    <dbReference type="NCBI Taxonomy" id="1797707"/>
    <lineage>
        <taxon>Bacteria</taxon>
        <taxon>Candidatus Curtissiibacteriota</taxon>
    </lineage>
</organism>
<evidence type="ECO:0000256" key="1">
    <source>
        <dbReference type="ARBA" id="ARBA00007404"/>
    </source>
</evidence>